<evidence type="ECO:0000256" key="3">
    <source>
        <dbReference type="ARBA" id="ARBA00022452"/>
    </source>
</evidence>
<keyword evidence="10" id="KW-1185">Reference proteome</keyword>
<dbReference type="InterPro" id="IPR012910">
    <property type="entry name" value="Plug_dom"/>
</dbReference>
<dbReference type="Gene3D" id="2.60.40.1120">
    <property type="entry name" value="Carboxypeptidase-like, regulatory domain"/>
    <property type="match status" value="1"/>
</dbReference>
<name>A0ABW3B0V8_9FLAO</name>
<evidence type="ECO:0000256" key="6">
    <source>
        <dbReference type="ARBA" id="ARBA00023237"/>
    </source>
</evidence>
<dbReference type="InterPro" id="IPR039426">
    <property type="entry name" value="TonB-dep_rcpt-like"/>
</dbReference>
<gene>
    <name evidence="9" type="ORF">ACFQZJ_03470</name>
</gene>
<dbReference type="InterPro" id="IPR037066">
    <property type="entry name" value="Plug_dom_sf"/>
</dbReference>
<comment type="caution">
    <text evidence="9">The sequence shown here is derived from an EMBL/GenBank/DDBJ whole genome shotgun (WGS) entry which is preliminary data.</text>
</comment>
<reference evidence="10" key="1">
    <citation type="journal article" date="2019" name="Int. J. Syst. Evol. Microbiol.">
        <title>The Global Catalogue of Microorganisms (GCM) 10K type strain sequencing project: providing services to taxonomists for standard genome sequencing and annotation.</title>
        <authorList>
            <consortium name="The Broad Institute Genomics Platform"/>
            <consortium name="The Broad Institute Genome Sequencing Center for Infectious Disease"/>
            <person name="Wu L."/>
            <person name="Ma J."/>
        </authorList>
    </citation>
    <scope>NUCLEOTIDE SEQUENCE [LARGE SCALE GENOMIC DNA]</scope>
    <source>
        <strain evidence="10">CCUG 61948</strain>
    </source>
</reference>
<evidence type="ECO:0000256" key="4">
    <source>
        <dbReference type="ARBA" id="ARBA00022692"/>
    </source>
</evidence>
<comment type="similarity">
    <text evidence="7">Belongs to the TonB-dependent receptor family.</text>
</comment>
<evidence type="ECO:0000313" key="9">
    <source>
        <dbReference type="EMBL" id="MFD0796506.1"/>
    </source>
</evidence>
<sequence>MIFFSRTQSSKTTCLSLRFPNTGINVKNLVLGFYLIFAVTTAFGQESEVVSGSYSKAPLKDIILDLEKQSGYAFFFLPDWVSKDTITVTFNEQPISSVLDQVLEGTALNHYLLEQEKRIFLLENTIVYDELPLYFFGRDSSDVNSGTVRGARNMPPPTFFNEDIRQTRKKYGVSKVGKADATKLKQAYMLNGTAVNARTGEAIEDLAIRVKGTNLLSVTDANGTFKMELPAGYNVLSIRAMGIAATEREVIMYSDGSLTFQLEEGLQQLDEVVVEADAAKNVEDAITGSEQIDSEESKNIPLVLGERDILQVAKALPGISSAGEGATGLNVRGGKTDQNLVLLDDAVIYNPQHFFGIFQALNPFTTKGVDIYKGAVPVEFGGRLSSVFDIRTKNGNVEEISGEGSIGPVTGNLALEIPLQKNKSSLVVGGRGAYADWILRSLDDEALKNSQASFFDGILKYHNRIDDNNEVKATAYYSRDAFSITSDSLYNYDNRLFSVRWDHRYNEKTNGALVVDNSRYGFGIDFDGEANIDFDLDYTISETGVKYKLRSLLNEKHTLDYGVAAKLYSVNPGSIVPRGGESNVNPVFIDQEQALEGALFVGDEINVGEKLLLNLGLRYAFFAALGSGTQRTYQDGLPRNESTVLDTISYGNGEVVKTYGGPEARVSARYLLKPDLSIKASFNNSYQFLHTLSNNTTVSPIDTWKLSDLNIAPQQGYQASLGLYKNFKENEYEFSVEGYYKKMDNVLDFKTGANLFLNENVETEVLQGDGTAYGVELLLKKNRGDFNGWLSYTYSRSLYRFDSEFSEERINNGDFFASNFDKPHDVSLITNYKFSRRYSLSANFVYQTGRPVTYPIGTFRFNNADFVAFSNRNEFRIPDFYRLDLGFNIEGNHKKNKLAHSFVTISVYNVLGRNNPYSVFFVTENGEVKALQSSIFAIPIPSITYNFKF</sequence>
<dbReference type="Gene3D" id="2.170.130.10">
    <property type="entry name" value="TonB-dependent receptor, plug domain"/>
    <property type="match status" value="1"/>
</dbReference>
<dbReference type="Pfam" id="PF07715">
    <property type="entry name" value="Plug"/>
    <property type="match status" value="1"/>
</dbReference>
<dbReference type="EMBL" id="JBHTHY010000003">
    <property type="protein sequence ID" value="MFD0796506.1"/>
    <property type="molecule type" value="Genomic_DNA"/>
</dbReference>
<evidence type="ECO:0000256" key="2">
    <source>
        <dbReference type="ARBA" id="ARBA00022448"/>
    </source>
</evidence>
<dbReference type="Proteomes" id="UP001597012">
    <property type="component" value="Unassembled WGS sequence"/>
</dbReference>
<dbReference type="RefSeq" id="WP_379932331.1">
    <property type="nucleotide sequence ID" value="NZ_JBHTHY010000003.1"/>
</dbReference>
<dbReference type="SUPFAM" id="SSF49464">
    <property type="entry name" value="Carboxypeptidase regulatory domain-like"/>
    <property type="match status" value="1"/>
</dbReference>
<evidence type="ECO:0000256" key="1">
    <source>
        <dbReference type="ARBA" id="ARBA00004571"/>
    </source>
</evidence>
<protein>
    <submittedName>
        <fullName evidence="9">Carboxypeptidase-like regulatory domain-containing protein</fullName>
    </submittedName>
</protein>
<dbReference type="Gene3D" id="2.40.170.20">
    <property type="entry name" value="TonB-dependent receptor, beta-barrel domain"/>
    <property type="match status" value="1"/>
</dbReference>
<proteinExistence type="inferred from homology"/>
<organism evidence="9 10">
    <name type="scientific">Maribacter chungangensis</name>
    <dbReference type="NCBI Taxonomy" id="1069117"/>
    <lineage>
        <taxon>Bacteria</taxon>
        <taxon>Pseudomonadati</taxon>
        <taxon>Bacteroidota</taxon>
        <taxon>Flavobacteriia</taxon>
        <taxon>Flavobacteriales</taxon>
        <taxon>Flavobacteriaceae</taxon>
        <taxon>Maribacter</taxon>
    </lineage>
</organism>
<dbReference type="PROSITE" id="PS52016">
    <property type="entry name" value="TONB_DEPENDENT_REC_3"/>
    <property type="match status" value="1"/>
</dbReference>
<dbReference type="SUPFAM" id="SSF56935">
    <property type="entry name" value="Porins"/>
    <property type="match status" value="1"/>
</dbReference>
<keyword evidence="4 7" id="KW-0812">Transmembrane</keyword>
<keyword evidence="5 7" id="KW-0472">Membrane</keyword>
<evidence type="ECO:0000256" key="5">
    <source>
        <dbReference type="ARBA" id="ARBA00023136"/>
    </source>
</evidence>
<keyword evidence="3 7" id="KW-1134">Transmembrane beta strand</keyword>
<evidence type="ECO:0000313" key="10">
    <source>
        <dbReference type="Proteomes" id="UP001597012"/>
    </source>
</evidence>
<feature type="domain" description="TonB-dependent receptor plug" evidence="8">
    <location>
        <begin position="305"/>
        <end position="382"/>
    </location>
</feature>
<comment type="subcellular location">
    <subcellularLocation>
        <location evidence="1 7">Cell outer membrane</location>
        <topology evidence="1 7">Multi-pass membrane protein</topology>
    </subcellularLocation>
</comment>
<dbReference type="InterPro" id="IPR036942">
    <property type="entry name" value="Beta-barrel_TonB_sf"/>
</dbReference>
<dbReference type="Pfam" id="PF13715">
    <property type="entry name" value="CarbopepD_reg_2"/>
    <property type="match status" value="1"/>
</dbReference>
<evidence type="ECO:0000256" key="7">
    <source>
        <dbReference type="PROSITE-ProRule" id="PRU01360"/>
    </source>
</evidence>
<dbReference type="InterPro" id="IPR008969">
    <property type="entry name" value="CarboxyPept-like_regulatory"/>
</dbReference>
<evidence type="ECO:0000259" key="8">
    <source>
        <dbReference type="Pfam" id="PF07715"/>
    </source>
</evidence>
<keyword evidence="2 7" id="KW-0813">Transport</keyword>
<keyword evidence="6 7" id="KW-0998">Cell outer membrane</keyword>
<accession>A0ABW3B0V8</accession>